<keyword evidence="4" id="KW-0830">Ubiquinone</keyword>
<dbReference type="GO" id="GO:0032259">
    <property type="term" value="P:methylation"/>
    <property type="evidence" value="ECO:0007669"/>
    <property type="project" value="UniProtKB-KW"/>
</dbReference>
<dbReference type="GO" id="GO:0008168">
    <property type="term" value="F:methyltransferase activity"/>
    <property type="evidence" value="ECO:0007669"/>
    <property type="project" value="UniProtKB-KW"/>
</dbReference>
<dbReference type="RefSeq" id="WP_065921147.1">
    <property type="nucleotide sequence ID" value="NZ_CP016793.1"/>
</dbReference>
<dbReference type="PANTHER" id="PTHR43861">
    <property type="entry name" value="TRANS-ACONITATE 2-METHYLTRANSFERASE-RELATED"/>
    <property type="match status" value="1"/>
</dbReference>
<keyword evidence="5" id="KW-1185">Reference proteome</keyword>
<dbReference type="Pfam" id="PF13649">
    <property type="entry name" value="Methyltransf_25"/>
    <property type="match status" value="1"/>
</dbReference>
<keyword evidence="2" id="KW-0808">Transferase</keyword>
<dbReference type="CDD" id="cd02440">
    <property type="entry name" value="AdoMet_MTases"/>
    <property type="match status" value="1"/>
</dbReference>
<protein>
    <submittedName>
        <fullName evidence="4">Ubiquinone biosynthesis protein UbiE</fullName>
    </submittedName>
</protein>
<accession>A0A1B2HYN5</accession>
<dbReference type="PANTHER" id="PTHR43861:SF1">
    <property type="entry name" value="TRANS-ACONITATE 2-METHYLTRANSFERASE"/>
    <property type="match status" value="1"/>
</dbReference>
<evidence type="ECO:0000313" key="5">
    <source>
        <dbReference type="Proteomes" id="UP000093053"/>
    </source>
</evidence>
<dbReference type="EMBL" id="CP016793">
    <property type="protein sequence ID" value="ANZ42822.1"/>
    <property type="molecule type" value="Genomic_DNA"/>
</dbReference>
<evidence type="ECO:0000256" key="1">
    <source>
        <dbReference type="ARBA" id="ARBA00022603"/>
    </source>
</evidence>
<dbReference type="InterPro" id="IPR029063">
    <property type="entry name" value="SAM-dependent_MTases_sf"/>
</dbReference>
<dbReference type="Gene3D" id="3.40.50.150">
    <property type="entry name" value="Vaccinia Virus protein VP39"/>
    <property type="match status" value="1"/>
</dbReference>
<dbReference type="AlphaFoldDB" id="A0A1B2HYN5"/>
<name>A0A1B2HYN5_9PSEU</name>
<proteinExistence type="predicted"/>
<dbReference type="KEGG" id="led:BBK82_17400"/>
<reference evidence="4 5" key="1">
    <citation type="submission" date="2016-07" db="EMBL/GenBank/DDBJ databases">
        <title>Complete genome sequence of the Lentzea guizhouensis DHS C013.</title>
        <authorList>
            <person name="Cao C."/>
        </authorList>
    </citation>
    <scope>NUCLEOTIDE SEQUENCE [LARGE SCALE GENOMIC DNA]</scope>
    <source>
        <strain evidence="4 5">DHS C013</strain>
    </source>
</reference>
<organism evidence="4 5">
    <name type="scientific">Lentzea guizhouensis</name>
    <dbReference type="NCBI Taxonomy" id="1586287"/>
    <lineage>
        <taxon>Bacteria</taxon>
        <taxon>Bacillati</taxon>
        <taxon>Actinomycetota</taxon>
        <taxon>Actinomycetes</taxon>
        <taxon>Pseudonocardiales</taxon>
        <taxon>Pseudonocardiaceae</taxon>
        <taxon>Lentzea</taxon>
    </lineage>
</organism>
<dbReference type="Proteomes" id="UP000093053">
    <property type="component" value="Chromosome"/>
</dbReference>
<evidence type="ECO:0000313" key="4">
    <source>
        <dbReference type="EMBL" id="ANZ42822.1"/>
    </source>
</evidence>
<gene>
    <name evidence="4" type="ORF">BBK82_17400</name>
</gene>
<feature type="domain" description="Methyltransferase" evidence="3">
    <location>
        <begin position="42"/>
        <end position="136"/>
    </location>
</feature>
<evidence type="ECO:0000259" key="3">
    <source>
        <dbReference type="Pfam" id="PF13649"/>
    </source>
</evidence>
<keyword evidence="1" id="KW-0489">Methyltransferase</keyword>
<dbReference type="STRING" id="1586287.BBK82_17400"/>
<dbReference type="InterPro" id="IPR041698">
    <property type="entry name" value="Methyltransf_25"/>
</dbReference>
<dbReference type="SUPFAM" id="SSF53335">
    <property type="entry name" value="S-adenosyl-L-methionine-dependent methyltransferases"/>
    <property type="match status" value="1"/>
</dbReference>
<sequence>MANALGVPSPDKAAYMDTVAAVAGDYKRRLLDLLDLRPDLSVLDLGCGPGADLASMADAVTESGRVVGVDIDERMVAAASTRFHDRPQVEVVLGDGHALPFEDATFHRARMDRALQHVADPGAVLAELLRVLEPGGLLRVGEPDWDSLVVDGDLEVNRAFNRFVCSTMVRNATIGRQLARLARAAGFEVGAVETAAPVFHDFAQADEVFVFTRNTERAIRAGAIDRATGERWLADLATGDFLATPLVFLLSARKPL</sequence>
<dbReference type="OrthoDB" id="3636702at2"/>
<evidence type="ECO:0000256" key="2">
    <source>
        <dbReference type="ARBA" id="ARBA00022679"/>
    </source>
</evidence>